<dbReference type="PRINTS" id="PR00080">
    <property type="entry name" value="SDRFAMILY"/>
</dbReference>
<comment type="caution">
    <text evidence="4">The sequence shown here is derived from an EMBL/GenBank/DDBJ whole genome shotgun (WGS) entry which is preliminary data.</text>
</comment>
<feature type="domain" description="Ketoreductase" evidence="3">
    <location>
        <begin position="9"/>
        <end position="193"/>
    </location>
</feature>
<dbReference type="RefSeq" id="WP_264503016.1">
    <property type="nucleotide sequence ID" value="NZ_JAPDDS010000014.1"/>
</dbReference>
<dbReference type="SUPFAM" id="SSF51735">
    <property type="entry name" value="NAD(P)-binding Rossmann-fold domains"/>
    <property type="match status" value="1"/>
</dbReference>
<dbReference type="PANTHER" id="PTHR43639:SF1">
    <property type="entry name" value="SHORT-CHAIN DEHYDROGENASE_REDUCTASE FAMILY PROTEIN"/>
    <property type="match status" value="1"/>
</dbReference>
<dbReference type="SMART" id="SM00822">
    <property type="entry name" value="PKS_KR"/>
    <property type="match status" value="1"/>
</dbReference>
<evidence type="ECO:0000256" key="1">
    <source>
        <dbReference type="ARBA" id="ARBA00006484"/>
    </source>
</evidence>
<organism evidence="4 5">
    <name type="scientific">Luteolibacter flavescens</name>
    <dbReference type="NCBI Taxonomy" id="1859460"/>
    <lineage>
        <taxon>Bacteria</taxon>
        <taxon>Pseudomonadati</taxon>
        <taxon>Verrucomicrobiota</taxon>
        <taxon>Verrucomicrobiia</taxon>
        <taxon>Verrucomicrobiales</taxon>
        <taxon>Verrucomicrobiaceae</taxon>
        <taxon>Luteolibacter</taxon>
    </lineage>
</organism>
<dbReference type="PRINTS" id="PR00081">
    <property type="entry name" value="GDHRDH"/>
</dbReference>
<name>A0ABT3FUF9_9BACT</name>
<evidence type="ECO:0000259" key="3">
    <source>
        <dbReference type="SMART" id="SM00822"/>
    </source>
</evidence>
<comment type="similarity">
    <text evidence="1">Belongs to the short-chain dehydrogenases/reductases (SDR) family.</text>
</comment>
<keyword evidence="5" id="KW-1185">Reference proteome</keyword>
<dbReference type="EMBL" id="JAPDDS010000014">
    <property type="protein sequence ID" value="MCW1887062.1"/>
    <property type="molecule type" value="Genomic_DNA"/>
</dbReference>
<dbReference type="InterPro" id="IPR020904">
    <property type="entry name" value="Sc_DH/Rdtase_CS"/>
</dbReference>
<evidence type="ECO:0000313" key="4">
    <source>
        <dbReference type="EMBL" id="MCW1887062.1"/>
    </source>
</evidence>
<dbReference type="InterPro" id="IPR057326">
    <property type="entry name" value="KR_dom"/>
</dbReference>
<dbReference type="Pfam" id="PF13561">
    <property type="entry name" value="adh_short_C2"/>
    <property type="match status" value="1"/>
</dbReference>
<dbReference type="NCBIfam" id="NF005559">
    <property type="entry name" value="PRK07231.1"/>
    <property type="match status" value="1"/>
</dbReference>
<dbReference type="InterPro" id="IPR036291">
    <property type="entry name" value="NAD(P)-bd_dom_sf"/>
</dbReference>
<evidence type="ECO:0000313" key="5">
    <source>
        <dbReference type="Proteomes" id="UP001207930"/>
    </source>
</evidence>
<proteinExistence type="inferred from homology"/>
<dbReference type="Gene3D" id="3.40.50.720">
    <property type="entry name" value="NAD(P)-binding Rossmann-like Domain"/>
    <property type="match status" value="1"/>
</dbReference>
<dbReference type="PANTHER" id="PTHR43639">
    <property type="entry name" value="OXIDOREDUCTASE, SHORT-CHAIN DEHYDROGENASE/REDUCTASE FAMILY (AFU_ORTHOLOGUE AFUA_5G02870)"/>
    <property type="match status" value="1"/>
</dbReference>
<dbReference type="GO" id="GO:0047936">
    <property type="term" value="F:glucose 1-dehydrogenase [NAD(P)+] activity"/>
    <property type="evidence" value="ECO:0007669"/>
    <property type="project" value="UniProtKB-EC"/>
</dbReference>
<gene>
    <name evidence="4" type="ORF">OKA04_20155</name>
</gene>
<evidence type="ECO:0000256" key="2">
    <source>
        <dbReference type="ARBA" id="ARBA00023002"/>
    </source>
</evidence>
<reference evidence="4 5" key="1">
    <citation type="submission" date="2022-10" db="EMBL/GenBank/DDBJ databases">
        <title>Luteolibacter flavescens strain MCCC 1K03193, whole genome shotgun sequencing project.</title>
        <authorList>
            <person name="Zhao G."/>
            <person name="Shen L."/>
        </authorList>
    </citation>
    <scope>NUCLEOTIDE SEQUENCE [LARGE SCALE GENOMIC DNA]</scope>
    <source>
        <strain evidence="4 5">MCCC 1K03193</strain>
    </source>
</reference>
<dbReference type="PROSITE" id="PS00061">
    <property type="entry name" value="ADH_SHORT"/>
    <property type="match status" value="1"/>
</dbReference>
<sequence>MSTKKLEGKVAVVTGASKGIGASIAKHLAAEGAAVVVNYASSRDAAEKVAAEIAAAGGKAVTIHGDLSKQEDVSRLFAEVKQQFGNVDILVNNAGIYQFAQLEQIDAAHFHRHFDVNVLGLLLATQEAVALFPERGGNVINISSVVSTGAFPGASVYSATKGAVDAITRSLAAELGSRGIRVNSINPGMVETEGFHAAGVGGSDLQRQVEATTPLGRIGQPQDIASAVVFFASDDSSWITGQTFQISGGYRS</sequence>
<dbReference type="EC" id="1.1.1.47" evidence="4"/>
<dbReference type="InterPro" id="IPR002347">
    <property type="entry name" value="SDR_fam"/>
</dbReference>
<protein>
    <submittedName>
        <fullName evidence="4">Glucose 1-dehydrogenase</fullName>
        <ecNumber evidence="4">1.1.1.47</ecNumber>
    </submittedName>
</protein>
<keyword evidence="2 4" id="KW-0560">Oxidoreductase</keyword>
<accession>A0ABT3FUF9</accession>
<dbReference type="Proteomes" id="UP001207930">
    <property type="component" value="Unassembled WGS sequence"/>
</dbReference>